<feature type="compositionally biased region" description="Polar residues" evidence="2">
    <location>
        <begin position="22"/>
        <end position="36"/>
    </location>
</feature>
<name>I7MLW2_TETTS</name>
<protein>
    <submittedName>
        <fullName evidence="3">Uncharacterized protein</fullName>
    </submittedName>
</protein>
<dbReference type="GeneID" id="7843857"/>
<dbReference type="InParanoid" id="I7MLW2"/>
<feature type="region of interest" description="Disordered" evidence="2">
    <location>
        <begin position="22"/>
        <end position="42"/>
    </location>
</feature>
<dbReference type="EMBL" id="GG662495">
    <property type="protein sequence ID" value="EAS03180.3"/>
    <property type="molecule type" value="Genomic_DNA"/>
</dbReference>
<dbReference type="eggNOG" id="ENOG502R2QC">
    <property type="taxonomic scope" value="Eukaryota"/>
</dbReference>
<feature type="coiled-coil region" evidence="1">
    <location>
        <begin position="99"/>
        <end position="443"/>
    </location>
</feature>
<evidence type="ECO:0000256" key="1">
    <source>
        <dbReference type="SAM" id="Coils"/>
    </source>
</evidence>
<dbReference type="Proteomes" id="UP000009168">
    <property type="component" value="Unassembled WGS sequence"/>
</dbReference>
<dbReference type="RefSeq" id="XP_001023425.3">
    <property type="nucleotide sequence ID" value="XM_001023425.3"/>
</dbReference>
<gene>
    <name evidence="3" type="ORF">TTHERM_00535160</name>
</gene>
<organism evidence="3 4">
    <name type="scientific">Tetrahymena thermophila (strain SB210)</name>
    <dbReference type="NCBI Taxonomy" id="312017"/>
    <lineage>
        <taxon>Eukaryota</taxon>
        <taxon>Sar</taxon>
        <taxon>Alveolata</taxon>
        <taxon>Ciliophora</taxon>
        <taxon>Intramacronucleata</taxon>
        <taxon>Oligohymenophorea</taxon>
        <taxon>Hymenostomatida</taxon>
        <taxon>Tetrahymenina</taxon>
        <taxon>Tetrahymenidae</taxon>
        <taxon>Tetrahymena</taxon>
    </lineage>
</organism>
<dbReference type="KEGG" id="tet:TTHERM_00535160"/>
<evidence type="ECO:0000313" key="4">
    <source>
        <dbReference type="Proteomes" id="UP000009168"/>
    </source>
</evidence>
<proteinExistence type="predicted"/>
<reference evidence="4" key="1">
    <citation type="journal article" date="2006" name="PLoS Biol.">
        <title>Macronuclear genome sequence of the ciliate Tetrahymena thermophila, a model eukaryote.</title>
        <authorList>
            <person name="Eisen J.A."/>
            <person name="Coyne R.S."/>
            <person name="Wu M."/>
            <person name="Wu D."/>
            <person name="Thiagarajan M."/>
            <person name="Wortman J.R."/>
            <person name="Badger J.H."/>
            <person name="Ren Q."/>
            <person name="Amedeo P."/>
            <person name="Jones K.M."/>
            <person name="Tallon L.J."/>
            <person name="Delcher A.L."/>
            <person name="Salzberg S.L."/>
            <person name="Silva J.C."/>
            <person name="Haas B.J."/>
            <person name="Majoros W.H."/>
            <person name="Farzad M."/>
            <person name="Carlton J.M."/>
            <person name="Smith R.K. Jr."/>
            <person name="Garg J."/>
            <person name="Pearlman R.E."/>
            <person name="Karrer K.M."/>
            <person name="Sun L."/>
            <person name="Manning G."/>
            <person name="Elde N.C."/>
            <person name="Turkewitz A.P."/>
            <person name="Asai D.J."/>
            <person name="Wilkes D.E."/>
            <person name="Wang Y."/>
            <person name="Cai H."/>
            <person name="Collins K."/>
            <person name="Stewart B.A."/>
            <person name="Lee S.R."/>
            <person name="Wilamowska K."/>
            <person name="Weinberg Z."/>
            <person name="Ruzzo W.L."/>
            <person name="Wloga D."/>
            <person name="Gaertig J."/>
            <person name="Frankel J."/>
            <person name="Tsao C.-C."/>
            <person name="Gorovsky M.A."/>
            <person name="Keeling P.J."/>
            <person name="Waller R.F."/>
            <person name="Patron N.J."/>
            <person name="Cherry J.M."/>
            <person name="Stover N.A."/>
            <person name="Krieger C.J."/>
            <person name="del Toro C."/>
            <person name="Ryder H.F."/>
            <person name="Williamson S.C."/>
            <person name="Barbeau R.A."/>
            <person name="Hamilton E.P."/>
            <person name="Orias E."/>
        </authorList>
    </citation>
    <scope>NUCLEOTIDE SEQUENCE [LARGE SCALE GENOMIC DNA]</scope>
    <source>
        <strain evidence="4">SB210</strain>
    </source>
</reference>
<dbReference type="AlphaFoldDB" id="I7MLW2"/>
<dbReference type="OrthoDB" id="10653246at2759"/>
<keyword evidence="1" id="KW-0175">Coiled coil</keyword>
<accession>I7MLW2</accession>
<keyword evidence="4" id="KW-1185">Reference proteome</keyword>
<evidence type="ECO:0000313" key="3">
    <source>
        <dbReference type="EMBL" id="EAS03180.3"/>
    </source>
</evidence>
<evidence type="ECO:0000256" key="2">
    <source>
        <dbReference type="SAM" id="MobiDB-lite"/>
    </source>
</evidence>
<sequence length="508" mass="61656">MKSILSNSKKLDQTDFQSTLKRNNANQLAASQSRKVQINEPDENKVKEDQYIEKLHAHINFLNKTVKEMKKKQDEYKNGLVDMLSKDAKPLPDLATDSQQKYKEMKQALIQQINALENVRAKTINKNLGLMKKKEKIKQLLEELERKHNEIEQFNKKRIQEIKEKYKKEKDRREEMDEEVEKWRMQYEKNCQEYEQRMKEIQEKKFNEELVNQRYLQEKQLEEEDEIEKRKEHEEVEKKIKELKDFQENDFKYKDLKKKNQELSETLRDLGENYEKFRYQSYELDHLIKLGDQEKEKEADERKKLRDEYDKQLTILEEYKRKNREKVEKQFDTAVCPALTEVQKKLNKIKRTAKEIQDKYIQNDANYKRLKIEQMKKAYQIERSKLRVQELKTQSNQLNQEVNEREVEYLELANRITELDQRLSKLRKEEEKLSKANQKLIIEQEYLEIKADNYEKTVKLQDLVQELEFSELEKAHQSNLQFMEGLKSLKGLKDEVRMQNLSFYSQQQ</sequence>